<organism evidence="2 3">
    <name type="scientific">Pleuronectes platessa</name>
    <name type="common">European plaice</name>
    <dbReference type="NCBI Taxonomy" id="8262"/>
    <lineage>
        <taxon>Eukaryota</taxon>
        <taxon>Metazoa</taxon>
        <taxon>Chordata</taxon>
        <taxon>Craniata</taxon>
        <taxon>Vertebrata</taxon>
        <taxon>Euteleostomi</taxon>
        <taxon>Actinopterygii</taxon>
        <taxon>Neopterygii</taxon>
        <taxon>Teleostei</taxon>
        <taxon>Neoteleostei</taxon>
        <taxon>Acanthomorphata</taxon>
        <taxon>Carangaria</taxon>
        <taxon>Pleuronectiformes</taxon>
        <taxon>Pleuronectoidei</taxon>
        <taxon>Pleuronectidae</taxon>
        <taxon>Pleuronectes</taxon>
    </lineage>
</organism>
<evidence type="ECO:0000313" key="3">
    <source>
        <dbReference type="Proteomes" id="UP001153269"/>
    </source>
</evidence>
<reference evidence="2" key="1">
    <citation type="submission" date="2020-03" db="EMBL/GenBank/DDBJ databases">
        <authorList>
            <person name="Weist P."/>
        </authorList>
    </citation>
    <scope>NUCLEOTIDE SEQUENCE</scope>
</reference>
<proteinExistence type="predicted"/>
<keyword evidence="3" id="KW-1185">Reference proteome</keyword>
<gene>
    <name evidence="2" type="ORF">PLEPLA_LOCUS33835</name>
</gene>
<keyword evidence="1" id="KW-0812">Transmembrane</keyword>
<keyword evidence="1" id="KW-0472">Membrane</keyword>
<keyword evidence="1" id="KW-1133">Transmembrane helix</keyword>
<dbReference type="EMBL" id="CADEAL010003890">
    <property type="protein sequence ID" value="CAB1446093.1"/>
    <property type="molecule type" value="Genomic_DNA"/>
</dbReference>
<name>A0A9N7V5M4_PLEPL</name>
<dbReference type="AlphaFoldDB" id="A0A9N7V5M4"/>
<evidence type="ECO:0000256" key="1">
    <source>
        <dbReference type="SAM" id="Phobius"/>
    </source>
</evidence>
<accession>A0A9N7V5M4</accession>
<feature type="transmembrane region" description="Helical" evidence="1">
    <location>
        <begin position="32"/>
        <end position="53"/>
    </location>
</feature>
<dbReference type="Proteomes" id="UP001153269">
    <property type="component" value="Unassembled WGS sequence"/>
</dbReference>
<comment type="caution">
    <text evidence="2">The sequence shown here is derived from an EMBL/GenBank/DDBJ whole genome shotgun (WGS) entry which is preliminary data.</text>
</comment>
<protein>
    <submittedName>
        <fullName evidence="2">Uncharacterized protein</fullName>
    </submittedName>
</protein>
<evidence type="ECO:0000313" key="2">
    <source>
        <dbReference type="EMBL" id="CAB1446093.1"/>
    </source>
</evidence>
<sequence>MAGTVGKDDLFGGTLENLYDQAQHEPEAVHQLVFLILFCLSNCVAAFISAAAANRDVTASQPSAASSTFHQSRPLILHLAGGPFTRTKLKWPTSGKCGPNIPKEMWGFYWKNMHRSRQEATGKILDVKLKGPMWWWVDSQGQQEWTKPPCAII</sequence>